<dbReference type="Pfam" id="PF00072">
    <property type="entry name" value="Response_reg"/>
    <property type="match status" value="1"/>
</dbReference>
<gene>
    <name evidence="6" type="ORF">C0Z18_20905</name>
</gene>
<dbReference type="InterPro" id="IPR000792">
    <property type="entry name" value="Tscrpt_reg_LuxR_C"/>
</dbReference>
<dbReference type="AlphaFoldDB" id="A0A2N7VJF1"/>
<dbReference type="Pfam" id="PF00196">
    <property type="entry name" value="GerE"/>
    <property type="match status" value="1"/>
</dbReference>
<dbReference type="CDD" id="cd06170">
    <property type="entry name" value="LuxR_C_like"/>
    <property type="match status" value="1"/>
</dbReference>
<dbReference type="RefSeq" id="WP_102647399.1">
    <property type="nucleotide sequence ID" value="NZ_PNYA01000020.1"/>
</dbReference>
<feature type="domain" description="Response regulatory" evidence="5">
    <location>
        <begin position="26"/>
        <end position="142"/>
    </location>
</feature>
<accession>A0A2N7VJF1</accession>
<dbReference type="OrthoDB" id="9816469at2"/>
<sequence length="238" mass="26081">MSTAISDRRRVTADGTLDGRQLHTARILLADDHPVFREGLREVLDGLPNVSVVGEASDAASTLDLVRRTRADVLLLDLSMPGRSGIELIRKIRDEAPHLKVLVLTMHEERHYALRAFMAGAQGYLTKHAAAQELSCAIGKVSAGGTYVGAWMADYIAQNLVAPPETAPHQQLSDREFDIFMRLARGQNATEIGRALSLSAKTVGNYKARICQAMHFASDAALVRYAVRNQLIDDHDIV</sequence>
<dbReference type="InterPro" id="IPR001789">
    <property type="entry name" value="Sig_transdc_resp-reg_receiver"/>
</dbReference>
<evidence type="ECO:0000259" key="5">
    <source>
        <dbReference type="PROSITE" id="PS50110"/>
    </source>
</evidence>
<evidence type="ECO:0000259" key="4">
    <source>
        <dbReference type="PROSITE" id="PS50043"/>
    </source>
</evidence>
<dbReference type="SMART" id="SM00421">
    <property type="entry name" value="HTH_LUXR"/>
    <property type="match status" value="1"/>
</dbReference>
<proteinExistence type="predicted"/>
<keyword evidence="1 3" id="KW-0597">Phosphoprotein</keyword>
<dbReference type="EMBL" id="PNYA01000020">
    <property type="protein sequence ID" value="PMS17280.1"/>
    <property type="molecule type" value="Genomic_DNA"/>
</dbReference>
<dbReference type="InterPro" id="IPR016032">
    <property type="entry name" value="Sig_transdc_resp-reg_C-effctor"/>
</dbReference>
<dbReference type="PANTHER" id="PTHR43214">
    <property type="entry name" value="TWO-COMPONENT RESPONSE REGULATOR"/>
    <property type="match status" value="1"/>
</dbReference>
<dbReference type="CDD" id="cd17535">
    <property type="entry name" value="REC_NarL-like"/>
    <property type="match status" value="1"/>
</dbReference>
<feature type="modified residue" description="4-aspartylphosphate" evidence="3">
    <location>
        <position position="77"/>
    </location>
</feature>
<dbReference type="Gene3D" id="3.40.50.2300">
    <property type="match status" value="1"/>
</dbReference>
<evidence type="ECO:0000313" key="7">
    <source>
        <dbReference type="Proteomes" id="UP000235616"/>
    </source>
</evidence>
<dbReference type="InterPro" id="IPR058245">
    <property type="entry name" value="NreC/VraR/RcsB-like_REC"/>
</dbReference>
<organism evidence="6 7">
    <name type="scientific">Trinickia dabaoshanensis</name>
    <dbReference type="NCBI Taxonomy" id="564714"/>
    <lineage>
        <taxon>Bacteria</taxon>
        <taxon>Pseudomonadati</taxon>
        <taxon>Pseudomonadota</taxon>
        <taxon>Betaproteobacteria</taxon>
        <taxon>Burkholderiales</taxon>
        <taxon>Burkholderiaceae</taxon>
        <taxon>Trinickia</taxon>
    </lineage>
</organism>
<evidence type="ECO:0000256" key="2">
    <source>
        <dbReference type="ARBA" id="ARBA00023125"/>
    </source>
</evidence>
<evidence type="ECO:0000313" key="6">
    <source>
        <dbReference type="EMBL" id="PMS17280.1"/>
    </source>
</evidence>
<comment type="caution">
    <text evidence="6">The sequence shown here is derived from an EMBL/GenBank/DDBJ whole genome shotgun (WGS) entry which is preliminary data.</text>
</comment>
<name>A0A2N7VJF1_9BURK</name>
<dbReference type="PRINTS" id="PR00038">
    <property type="entry name" value="HTHLUXR"/>
</dbReference>
<dbReference type="PANTHER" id="PTHR43214:SF43">
    <property type="entry name" value="TWO-COMPONENT RESPONSE REGULATOR"/>
    <property type="match status" value="1"/>
</dbReference>
<reference evidence="6 7" key="1">
    <citation type="submission" date="2018-01" db="EMBL/GenBank/DDBJ databases">
        <title>Whole genome analyses suggest that Burkholderia sensu lato contains two further novel genera in the rhizoxinica-symbiotica group Mycetohabitans gen. nov., and Trinickia gen. nov.: implications for the evolution of diazotrophy and nodulation in the Burkholderiaceae.</title>
        <authorList>
            <person name="Estrada-de los Santos P."/>
            <person name="Palmer M."/>
            <person name="Chavez-Ramirez B."/>
            <person name="Beukes C."/>
            <person name="Steenkamp E.T."/>
            <person name="Hirsch A.M."/>
            <person name="Manyaka P."/>
            <person name="Maluk M."/>
            <person name="Lafos M."/>
            <person name="Crook M."/>
            <person name="Gross E."/>
            <person name="Simon M.F."/>
            <person name="Bueno dos Reis Junior F."/>
            <person name="Poole P.S."/>
            <person name="Venter S.N."/>
            <person name="James E.K."/>
        </authorList>
    </citation>
    <scope>NUCLEOTIDE SEQUENCE [LARGE SCALE GENOMIC DNA]</scope>
    <source>
        <strain evidence="6 7">GIMN1.004</strain>
    </source>
</reference>
<dbReference type="SUPFAM" id="SSF52172">
    <property type="entry name" value="CheY-like"/>
    <property type="match status" value="1"/>
</dbReference>
<dbReference type="Proteomes" id="UP000235616">
    <property type="component" value="Unassembled WGS sequence"/>
</dbReference>
<keyword evidence="2 6" id="KW-0238">DNA-binding</keyword>
<dbReference type="GO" id="GO:0006355">
    <property type="term" value="P:regulation of DNA-templated transcription"/>
    <property type="evidence" value="ECO:0007669"/>
    <property type="project" value="InterPro"/>
</dbReference>
<dbReference type="SMART" id="SM00448">
    <property type="entry name" value="REC"/>
    <property type="match status" value="1"/>
</dbReference>
<dbReference type="GO" id="GO:0003677">
    <property type="term" value="F:DNA binding"/>
    <property type="evidence" value="ECO:0007669"/>
    <property type="project" value="UniProtKB-KW"/>
</dbReference>
<protein>
    <submittedName>
        <fullName evidence="6">DNA-binding response regulator</fullName>
    </submittedName>
</protein>
<keyword evidence="7" id="KW-1185">Reference proteome</keyword>
<dbReference type="PROSITE" id="PS50110">
    <property type="entry name" value="RESPONSE_REGULATORY"/>
    <property type="match status" value="1"/>
</dbReference>
<dbReference type="InterPro" id="IPR011006">
    <property type="entry name" value="CheY-like_superfamily"/>
</dbReference>
<feature type="domain" description="HTH luxR-type" evidence="4">
    <location>
        <begin position="165"/>
        <end position="230"/>
    </location>
</feature>
<evidence type="ECO:0000256" key="1">
    <source>
        <dbReference type="ARBA" id="ARBA00022553"/>
    </source>
</evidence>
<dbReference type="SUPFAM" id="SSF46894">
    <property type="entry name" value="C-terminal effector domain of the bipartite response regulators"/>
    <property type="match status" value="1"/>
</dbReference>
<dbReference type="GO" id="GO:0000160">
    <property type="term" value="P:phosphorelay signal transduction system"/>
    <property type="evidence" value="ECO:0007669"/>
    <property type="project" value="InterPro"/>
</dbReference>
<dbReference type="PROSITE" id="PS50043">
    <property type="entry name" value="HTH_LUXR_2"/>
    <property type="match status" value="1"/>
</dbReference>
<evidence type="ECO:0000256" key="3">
    <source>
        <dbReference type="PROSITE-ProRule" id="PRU00169"/>
    </source>
</evidence>
<dbReference type="InterPro" id="IPR039420">
    <property type="entry name" value="WalR-like"/>
</dbReference>